<feature type="region of interest" description="Disordered" evidence="2">
    <location>
        <begin position="247"/>
        <end position="269"/>
    </location>
</feature>
<dbReference type="Proteomes" id="UP001159364">
    <property type="component" value="Linkage Group LG05"/>
</dbReference>
<feature type="coiled-coil region" evidence="1">
    <location>
        <begin position="38"/>
        <end position="72"/>
    </location>
</feature>
<feature type="coiled-coil region" evidence="1">
    <location>
        <begin position="271"/>
        <end position="305"/>
    </location>
</feature>
<feature type="compositionally biased region" description="Basic and acidic residues" evidence="2">
    <location>
        <begin position="1"/>
        <end position="12"/>
    </location>
</feature>
<keyword evidence="1" id="KW-0175">Coiled coil</keyword>
<dbReference type="PANTHER" id="PTHR33701:SF3">
    <property type="entry name" value="TRANSCRIPTIONAL REGULATOR ATRX"/>
    <property type="match status" value="1"/>
</dbReference>
<dbReference type="AlphaFoldDB" id="A0AAV8TI03"/>
<keyword evidence="4" id="KW-1185">Reference proteome</keyword>
<evidence type="ECO:0000313" key="3">
    <source>
        <dbReference type="EMBL" id="KAJ8766021.1"/>
    </source>
</evidence>
<feature type="compositionally biased region" description="Polar residues" evidence="2">
    <location>
        <begin position="249"/>
        <end position="263"/>
    </location>
</feature>
<reference evidence="3 4" key="1">
    <citation type="submission" date="2021-09" db="EMBL/GenBank/DDBJ databases">
        <title>Genomic insights and catalytic innovation underlie evolution of tropane alkaloids biosynthesis.</title>
        <authorList>
            <person name="Wang Y.-J."/>
            <person name="Tian T."/>
            <person name="Huang J.-P."/>
            <person name="Huang S.-X."/>
        </authorList>
    </citation>
    <scope>NUCLEOTIDE SEQUENCE [LARGE SCALE GENOMIC DNA]</scope>
    <source>
        <strain evidence="3">KIB-2018</strain>
        <tissue evidence="3">Leaf</tissue>
    </source>
</reference>
<organism evidence="3 4">
    <name type="scientific">Erythroxylum novogranatense</name>
    <dbReference type="NCBI Taxonomy" id="1862640"/>
    <lineage>
        <taxon>Eukaryota</taxon>
        <taxon>Viridiplantae</taxon>
        <taxon>Streptophyta</taxon>
        <taxon>Embryophyta</taxon>
        <taxon>Tracheophyta</taxon>
        <taxon>Spermatophyta</taxon>
        <taxon>Magnoliopsida</taxon>
        <taxon>eudicotyledons</taxon>
        <taxon>Gunneridae</taxon>
        <taxon>Pentapetalae</taxon>
        <taxon>rosids</taxon>
        <taxon>fabids</taxon>
        <taxon>Malpighiales</taxon>
        <taxon>Erythroxylaceae</taxon>
        <taxon>Erythroxylum</taxon>
    </lineage>
</organism>
<comment type="caution">
    <text evidence="3">The sequence shown here is derived from an EMBL/GenBank/DDBJ whole genome shotgun (WGS) entry which is preliminary data.</text>
</comment>
<protein>
    <submittedName>
        <fullName evidence="3">Uncharacterized protein</fullName>
    </submittedName>
</protein>
<name>A0AAV8TI03_9ROSI</name>
<proteinExistence type="predicted"/>
<evidence type="ECO:0000256" key="2">
    <source>
        <dbReference type="SAM" id="MobiDB-lite"/>
    </source>
</evidence>
<feature type="region of interest" description="Disordered" evidence="2">
    <location>
        <begin position="1"/>
        <end position="21"/>
    </location>
</feature>
<dbReference type="PANTHER" id="PTHR33701">
    <property type="entry name" value="TRANSMEMBRANE PROTEIN"/>
    <property type="match status" value="1"/>
</dbReference>
<evidence type="ECO:0000256" key="1">
    <source>
        <dbReference type="SAM" id="Coils"/>
    </source>
</evidence>
<feature type="compositionally biased region" description="Basic residues" evidence="2">
    <location>
        <begin position="178"/>
        <end position="193"/>
    </location>
</feature>
<feature type="region of interest" description="Disordered" evidence="2">
    <location>
        <begin position="176"/>
        <end position="199"/>
    </location>
</feature>
<gene>
    <name evidence="3" type="ORF">K2173_020537</name>
</gene>
<accession>A0AAV8TI03</accession>
<sequence length="668" mass="74203">MSNSDQGKEDQRTSSNVDNNAMTVEFLRARLLSERSVSKSARQRADELTKRVSELEEQLRIVSLQRMKAERATADVLAILESNGISDVSDTYDSSSDQDTHCESAAGNNSFREEDHYVHSKMRKHESEGCLVSDLDFSPVAGRSLSWKGCKDSPRSLEKYKELSLRRRSSFASIYSSPKHRTGKSCRQIKRKDSRSLPMEHKTNSIKFETVENVISPTVDGCGIEPDLLGGVVEIRKDKQAQLSGYLENEQNSSGNNHDCNTYSRDRDRDMEKALEHQAELIGKYEEMEKAQREWEEKFRDHNSTLDFCDPGNRSDVTEERYEMKAWTPRPAETIPSQNHDDKLAVQELSNIHPSGFFSPSNVASGYLQQRNTISTAGLRTAAQDFAFSMACERQNQEILGNSHDTPSLKQQNYSNSLALHDPSRTVSNLSCTSSSGISVCKAKGSESHEDCYALMPHKAANEVDCVLESLRKARLSLQQRINGFPPVGGGFDTHGCELSVPLMIPGSKEGSPVGCAGLFRLPTDFSVEANTRQDFLNSTAGLSLGKYCPDTRFPSATANLLLSSSYLGTRSGISSGDQLLTSRYVNGGSRISGQMFNCCSGLDPALLYFSDYVYPTCSISPPYHLLKPQMPSQQSLSTSLPITNVGIVPANDFLFPDDHVRQNMYRE</sequence>
<evidence type="ECO:0000313" key="4">
    <source>
        <dbReference type="Proteomes" id="UP001159364"/>
    </source>
</evidence>
<dbReference type="EMBL" id="JAIWQS010000005">
    <property type="protein sequence ID" value="KAJ8766021.1"/>
    <property type="molecule type" value="Genomic_DNA"/>
</dbReference>